<organism evidence="1">
    <name type="scientific">Arundo donax</name>
    <name type="common">Giant reed</name>
    <name type="synonym">Donax arundinaceus</name>
    <dbReference type="NCBI Taxonomy" id="35708"/>
    <lineage>
        <taxon>Eukaryota</taxon>
        <taxon>Viridiplantae</taxon>
        <taxon>Streptophyta</taxon>
        <taxon>Embryophyta</taxon>
        <taxon>Tracheophyta</taxon>
        <taxon>Spermatophyta</taxon>
        <taxon>Magnoliopsida</taxon>
        <taxon>Liliopsida</taxon>
        <taxon>Poales</taxon>
        <taxon>Poaceae</taxon>
        <taxon>PACMAD clade</taxon>
        <taxon>Arundinoideae</taxon>
        <taxon>Arundineae</taxon>
        <taxon>Arundo</taxon>
    </lineage>
</organism>
<proteinExistence type="predicted"/>
<protein>
    <submittedName>
        <fullName evidence="1">Uncharacterized protein</fullName>
    </submittedName>
</protein>
<reference evidence="1" key="1">
    <citation type="submission" date="2014-09" db="EMBL/GenBank/DDBJ databases">
        <authorList>
            <person name="Magalhaes I.L.F."/>
            <person name="Oliveira U."/>
            <person name="Santos F.R."/>
            <person name="Vidigal T.H.D.A."/>
            <person name="Brescovit A.D."/>
            <person name="Santos A.J."/>
        </authorList>
    </citation>
    <scope>NUCLEOTIDE SEQUENCE</scope>
    <source>
        <tissue evidence="1">Shoot tissue taken approximately 20 cm above the soil surface</tissue>
    </source>
</reference>
<dbReference type="AlphaFoldDB" id="A0A0A9H0U5"/>
<dbReference type="EMBL" id="GBRH01168487">
    <property type="protein sequence ID" value="JAE29409.1"/>
    <property type="molecule type" value="Transcribed_RNA"/>
</dbReference>
<accession>A0A0A9H0U5</accession>
<name>A0A0A9H0U5_ARUDO</name>
<sequence>MSVQDYYTAFIKLSSQLDSMVPKPNTACKDYVSRDKYEQQNMMFHFVMGL</sequence>
<reference evidence="1" key="2">
    <citation type="journal article" date="2015" name="Data Brief">
        <title>Shoot transcriptome of the giant reed, Arundo donax.</title>
        <authorList>
            <person name="Barrero R.A."/>
            <person name="Guerrero F.D."/>
            <person name="Moolhuijzen P."/>
            <person name="Goolsby J.A."/>
            <person name="Tidwell J."/>
            <person name="Bellgard S.E."/>
            <person name="Bellgard M.I."/>
        </authorList>
    </citation>
    <scope>NUCLEOTIDE SEQUENCE</scope>
    <source>
        <tissue evidence="1">Shoot tissue taken approximately 20 cm above the soil surface</tissue>
    </source>
</reference>
<evidence type="ECO:0000313" key="1">
    <source>
        <dbReference type="EMBL" id="JAE29409.1"/>
    </source>
</evidence>